<dbReference type="GO" id="GO:0008168">
    <property type="term" value="F:methyltransferase activity"/>
    <property type="evidence" value="ECO:0007669"/>
    <property type="project" value="InterPro"/>
</dbReference>
<sequence>MNPVNLLNHTDISAVRLRMLIRRGVITLGGNKKLKIYGLLGCKSGKRMKAENRVFFTDEQQAIANGYRPCGNCKRNLYKKWIYSVPEN</sequence>
<dbReference type="GO" id="GO:0006355">
    <property type="term" value="P:regulation of DNA-templated transcription"/>
    <property type="evidence" value="ECO:0007669"/>
    <property type="project" value="InterPro"/>
</dbReference>
<dbReference type="GO" id="GO:0008270">
    <property type="term" value="F:zinc ion binding"/>
    <property type="evidence" value="ECO:0007669"/>
    <property type="project" value="InterPro"/>
</dbReference>
<evidence type="ECO:0000313" key="4">
    <source>
        <dbReference type="Proteomes" id="UP000249754"/>
    </source>
</evidence>
<gene>
    <name evidence="3" type="ORF">LY11_01388</name>
</gene>
<dbReference type="InterPro" id="IPR035451">
    <property type="entry name" value="Ada-like_dom_sf"/>
</dbReference>
<dbReference type="GO" id="GO:0006281">
    <property type="term" value="P:DNA repair"/>
    <property type="evidence" value="ECO:0007669"/>
    <property type="project" value="InterPro"/>
</dbReference>
<accession>A0A327SVE5</accession>
<feature type="domain" description="Ada DNA repair metal-binding" evidence="2">
    <location>
        <begin position="30"/>
        <end position="74"/>
    </location>
</feature>
<dbReference type="AlphaFoldDB" id="A0A327SVE5"/>
<evidence type="ECO:0000256" key="1">
    <source>
        <dbReference type="ARBA" id="ARBA00023159"/>
    </source>
</evidence>
<dbReference type="Gene3D" id="3.40.10.10">
    <property type="entry name" value="DNA Methylphosphotriester Repair Domain"/>
    <property type="match status" value="1"/>
</dbReference>
<dbReference type="GO" id="GO:0003677">
    <property type="term" value="F:DNA binding"/>
    <property type="evidence" value="ECO:0007669"/>
    <property type="project" value="InterPro"/>
</dbReference>
<protein>
    <submittedName>
        <fullName evidence="3">Metal binding Ada-like protein</fullName>
    </submittedName>
</protein>
<dbReference type="Proteomes" id="UP000249754">
    <property type="component" value="Unassembled WGS sequence"/>
</dbReference>
<comment type="caution">
    <text evidence="3">The sequence shown here is derived from an EMBL/GenBank/DDBJ whole genome shotgun (WGS) entry which is preliminary data.</text>
</comment>
<reference evidence="3 4" key="1">
    <citation type="submission" date="2018-06" db="EMBL/GenBank/DDBJ databases">
        <title>Genomic Encyclopedia of Archaeal and Bacterial Type Strains, Phase II (KMG-II): from individual species to whole genera.</title>
        <authorList>
            <person name="Goeker M."/>
        </authorList>
    </citation>
    <scope>NUCLEOTIDE SEQUENCE [LARGE SCALE GENOMIC DNA]</scope>
    <source>
        <strain evidence="3 4">DSM 14825</strain>
    </source>
</reference>
<organism evidence="3 4">
    <name type="scientific">Pedobacter cryoconitis</name>
    <dbReference type="NCBI Taxonomy" id="188932"/>
    <lineage>
        <taxon>Bacteria</taxon>
        <taxon>Pseudomonadati</taxon>
        <taxon>Bacteroidota</taxon>
        <taxon>Sphingobacteriia</taxon>
        <taxon>Sphingobacteriales</taxon>
        <taxon>Sphingobacteriaceae</taxon>
        <taxon>Pedobacter</taxon>
    </lineage>
</organism>
<proteinExistence type="predicted"/>
<dbReference type="InterPro" id="IPR004026">
    <property type="entry name" value="Ada_DNA_repair_Zn-bd"/>
</dbReference>
<keyword evidence="1" id="KW-0010">Activator</keyword>
<dbReference type="RefSeq" id="WP_111632974.1">
    <property type="nucleotide sequence ID" value="NZ_QLLR01000004.1"/>
</dbReference>
<dbReference type="Pfam" id="PF02805">
    <property type="entry name" value="Ada_Zn_binding"/>
    <property type="match status" value="1"/>
</dbReference>
<dbReference type="STRING" id="188932.AY601_4654"/>
<evidence type="ECO:0000259" key="2">
    <source>
        <dbReference type="Pfam" id="PF02805"/>
    </source>
</evidence>
<dbReference type="OrthoDB" id="894286at2"/>
<dbReference type="SUPFAM" id="SSF57884">
    <property type="entry name" value="Ada DNA repair protein, N-terminal domain (N-Ada 10)"/>
    <property type="match status" value="1"/>
</dbReference>
<name>A0A327SVE5_9SPHI</name>
<dbReference type="EMBL" id="QLLR01000004">
    <property type="protein sequence ID" value="RAJ33346.1"/>
    <property type="molecule type" value="Genomic_DNA"/>
</dbReference>
<evidence type="ECO:0000313" key="3">
    <source>
        <dbReference type="EMBL" id="RAJ33346.1"/>
    </source>
</evidence>